<dbReference type="Pfam" id="PF05176">
    <property type="entry name" value="ATP-synt_10"/>
    <property type="match status" value="1"/>
</dbReference>
<evidence type="ECO:0000313" key="2">
    <source>
        <dbReference type="Proteomes" id="UP000092993"/>
    </source>
</evidence>
<protein>
    <submittedName>
        <fullName evidence="1">Putative mitochondrial ATPase complex subunit atp10</fullName>
    </submittedName>
</protein>
<comment type="caution">
    <text evidence="1">The sequence shown here is derived from an EMBL/GenBank/DDBJ whole genome shotgun (WGS) entry which is preliminary data.</text>
</comment>
<dbReference type="GO" id="GO:0005743">
    <property type="term" value="C:mitochondrial inner membrane"/>
    <property type="evidence" value="ECO:0007669"/>
    <property type="project" value="TreeGrafter"/>
</dbReference>
<dbReference type="OrthoDB" id="17089at2759"/>
<proteinExistence type="predicted"/>
<dbReference type="STRING" id="5627.A0A1C7LS56"/>
<evidence type="ECO:0000313" key="1">
    <source>
        <dbReference type="EMBL" id="OBZ67358.1"/>
    </source>
</evidence>
<reference evidence="1 2" key="1">
    <citation type="submission" date="2016-03" db="EMBL/GenBank/DDBJ databases">
        <title>Whole genome sequencing of Grifola frondosa 9006-11.</title>
        <authorList>
            <person name="Min B."/>
            <person name="Park H."/>
            <person name="Kim J.-G."/>
            <person name="Cho H."/>
            <person name="Oh Y.-L."/>
            <person name="Kong W.-S."/>
            <person name="Choi I.-G."/>
        </authorList>
    </citation>
    <scope>NUCLEOTIDE SEQUENCE [LARGE SCALE GENOMIC DNA]</scope>
    <source>
        <strain evidence="1 2">9006-11</strain>
    </source>
</reference>
<dbReference type="Proteomes" id="UP000092993">
    <property type="component" value="Unassembled WGS sequence"/>
</dbReference>
<dbReference type="EMBL" id="LUGG01000024">
    <property type="protein sequence ID" value="OBZ67358.1"/>
    <property type="molecule type" value="Genomic_DNA"/>
</dbReference>
<organism evidence="1 2">
    <name type="scientific">Grifola frondosa</name>
    <name type="common">Maitake</name>
    <name type="synonym">Polyporus frondosus</name>
    <dbReference type="NCBI Taxonomy" id="5627"/>
    <lineage>
        <taxon>Eukaryota</taxon>
        <taxon>Fungi</taxon>
        <taxon>Dikarya</taxon>
        <taxon>Basidiomycota</taxon>
        <taxon>Agaricomycotina</taxon>
        <taxon>Agaricomycetes</taxon>
        <taxon>Polyporales</taxon>
        <taxon>Grifolaceae</taxon>
        <taxon>Grifola</taxon>
    </lineage>
</organism>
<gene>
    <name evidence="1" type="primary">atp10</name>
    <name evidence="1" type="ORF">A0H81_12671</name>
</gene>
<dbReference type="PANTHER" id="PTHR28106">
    <property type="entry name" value="MITOCHONDRIAL ATPASE COMPLEX SUBUNIT ATP10"/>
    <property type="match status" value="1"/>
</dbReference>
<accession>A0A1C7LS56</accession>
<keyword evidence="2" id="KW-1185">Reference proteome</keyword>
<dbReference type="InterPro" id="IPR007849">
    <property type="entry name" value="ATP10"/>
</dbReference>
<name>A0A1C7LS56_GRIFR</name>
<sequence length="131" mass="14900">MLSTRISELQTANFIGPTHSAFSSHPSYQYIQINLQDNLLKSLLVSLFTSGIRKSIPKELWHTYLVSSQNMEYLRDPLGMVNRHIGYVYLVDERCKIRWAGCADPKPEEIAALKSCTSVLLDRLTKAQEKA</sequence>
<dbReference type="OMA" id="ERCKIRW"/>
<dbReference type="AlphaFoldDB" id="A0A1C7LS56"/>
<dbReference type="GO" id="GO:0033615">
    <property type="term" value="P:mitochondrial proton-transporting ATP synthase complex assembly"/>
    <property type="evidence" value="ECO:0007669"/>
    <property type="project" value="TreeGrafter"/>
</dbReference>
<dbReference type="PANTHER" id="PTHR28106:SF1">
    <property type="entry name" value="MITOCHONDRIAL ATPASE COMPLEX SUBUNIT ATP10"/>
    <property type="match status" value="1"/>
</dbReference>